<dbReference type="AlphaFoldDB" id="A0AAE4C9E4"/>
<name>A0AAE4C9E4_9ACTN</name>
<dbReference type="EMBL" id="JAVDYB010000001">
    <property type="protein sequence ID" value="MDR7274724.1"/>
    <property type="molecule type" value="Genomic_DNA"/>
</dbReference>
<gene>
    <name evidence="1" type="ORF">J2S41_001502</name>
</gene>
<keyword evidence="2" id="KW-1185">Reference proteome</keyword>
<reference evidence="1" key="1">
    <citation type="submission" date="2023-07" db="EMBL/GenBank/DDBJ databases">
        <title>Sequencing the genomes of 1000 actinobacteria strains.</title>
        <authorList>
            <person name="Klenk H.-P."/>
        </authorList>
    </citation>
    <scope>NUCLEOTIDE SEQUENCE</scope>
    <source>
        <strain evidence="1">DSM 44707</strain>
    </source>
</reference>
<proteinExistence type="predicted"/>
<evidence type="ECO:0000313" key="1">
    <source>
        <dbReference type="EMBL" id="MDR7274724.1"/>
    </source>
</evidence>
<comment type="caution">
    <text evidence="1">The sequence shown here is derived from an EMBL/GenBank/DDBJ whole genome shotgun (WGS) entry which is preliminary data.</text>
</comment>
<sequence length="63" mass="7011">MIGNSTLLRSTLDQVSNIVRIQIIRKGSVPRNYTRASIHMFVENMLPTVLLSTPQITAVGIMN</sequence>
<dbReference type="Proteomes" id="UP001183643">
    <property type="component" value="Unassembled WGS sequence"/>
</dbReference>
<protein>
    <submittedName>
        <fullName evidence="1">Uncharacterized protein</fullName>
    </submittedName>
</protein>
<organism evidence="1 2">
    <name type="scientific">Catenuloplanes atrovinosus</name>
    <dbReference type="NCBI Taxonomy" id="137266"/>
    <lineage>
        <taxon>Bacteria</taxon>
        <taxon>Bacillati</taxon>
        <taxon>Actinomycetota</taxon>
        <taxon>Actinomycetes</taxon>
        <taxon>Micromonosporales</taxon>
        <taxon>Micromonosporaceae</taxon>
        <taxon>Catenuloplanes</taxon>
    </lineage>
</organism>
<evidence type="ECO:0000313" key="2">
    <source>
        <dbReference type="Proteomes" id="UP001183643"/>
    </source>
</evidence>
<accession>A0AAE4C9E4</accession>